<dbReference type="RefSeq" id="WP_089715219.1">
    <property type="nucleotide sequence ID" value="NZ_FMAR01000018.1"/>
</dbReference>
<sequence length="273" mass="30215">MEILTETTAYAGSIPVNYDLYLSSLLFEPYAADMLDRLKRLQPASLLELACGTGILTRLLTAAFPDTPIIASDIHPDTIQIARQKTREQINLRWEVMDAAKLPLEDEQFGVVVCQFGVMFFKDKPEAFREALRVLKPGGTLIFSVWDDINFNTACKLANNTVAKFFPENTPGFFELPYSYHDDYIIKRSLYAAGFREVDIAVVPLSGFSPSPADAAKGLLEGTPANTAILERNGQALPAMEAALAEELRMHFGQHNLHVPMQAKLVTAVKAGY</sequence>
<keyword evidence="3" id="KW-1185">Reference proteome</keyword>
<dbReference type="STRING" id="1335309.GA0116948_11883"/>
<dbReference type="InterPro" id="IPR013216">
    <property type="entry name" value="Methyltransf_11"/>
</dbReference>
<feature type="domain" description="Methyltransferase type 11" evidence="1">
    <location>
        <begin position="47"/>
        <end position="143"/>
    </location>
</feature>
<dbReference type="Proteomes" id="UP000242818">
    <property type="component" value="Unassembled WGS sequence"/>
</dbReference>
<dbReference type="Pfam" id="PF08241">
    <property type="entry name" value="Methyltransf_11"/>
    <property type="match status" value="1"/>
</dbReference>
<reference evidence="2 3" key="1">
    <citation type="submission" date="2016-08" db="EMBL/GenBank/DDBJ databases">
        <authorList>
            <person name="Seilhamer J.J."/>
        </authorList>
    </citation>
    <scope>NUCLEOTIDE SEQUENCE [LARGE SCALE GENOMIC DNA]</scope>
    <source>
        <strain evidence="2 3">A37T2</strain>
    </source>
</reference>
<dbReference type="SUPFAM" id="SSF53335">
    <property type="entry name" value="S-adenosyl-L-methionine-dependent methyltransferases"/>
    <property type="match status" value="1"/>
</dbReference>
<proteinExistence type="predicted"/>
<dbReference type="PANTHER" id="PTHR43591:SF24">
    <property type="entry name" value="2-METHOXY-6-POLYPRENYL-1,4-BENZOQUINOL METHYLASE, MITOCHONDRIAL"/>
    <property type="match status" value="1"/>
</dbReference>
<name>A0A1C4G0M0_9BACT</name>
<protein>
    <submittedName>
        <fullName evidence="2">Methyltransferase domain-containing protein</fullName>
    </submittedName>
</protein>
<dbReference type="CDD" id="cd02440">
    <property type="entry name" value="AdoMet_MTases"/>
    <property type="match status" value="1"/>
</dbReference>
<dbReference type="Gene3D" id="3.40.50.150">
    <property type="entry name" value="Vaccinia Virus protein VP39"/>
    <property type="match status" value="1"/>
</dbReference>
<dbReference type="EMBL" id="FMAR01000018">
    <property type="protein sequence ID" value="SCC61301.1"/>
    <property type="molecule type" value="Genomic_DNA"/>
</dbReference>
<organism evidence="2 3">
    <name type="scientific">Chitinophaga costaii</name>
    <dbReference type="NCBI Taxonomy" id="1335309"/>
    <lineage>
        <taxon>Bacteria</taxon>
        <taxon>Pseudomonadati</taxon>
        <taxon>Bacteroidota</taxon>
        <taxon>Chitinophagia</taxon>
        <taxon>Chitinophagales</taxon>
        <taxon>Chitinophagaceae</taxon>
        <taxon>Chitinophaga</taxon>
    </lineage>
</organism>
<evidence type="ECO:0000259" key="1">
    <source>
        <dbReference type="Pfam" id="PF08241"/>
    </source>
</evidence>
<gene>
    <name evidence="2" type="ORF">GA0116948_11883</name>
</gene>
<keyword evidence="2" id="KW-0489">Methyltransferase</keyword>
<dbReference type="PANTHER" id="PTHR43591">
    <property type="entry name" value="METHYLTRANSFERASE"/>
    <property type="match status" value="1"/>
</dbReference>
<keyword evidence="2" id="KW-0808">Transferase</keyword>
<dbReference type="InterPro" id="IPR029063">
    <property type="entry name" value="SAM-dependent_MTases_sf"/>
</dbReference>
<accession>A0A1C4G0M0</accession>
<dbReference type="AlphaFoldDB" id="A0A1C4G0M0"/>
<evidence type="ECO:0000313" key="2">
    <source>
        <dbReference type="EMBL" id="SCC61301.1"/>
    </source>
</evidence>
<dbReference type="GO" id="GO:0008757">
    <property type="term" value="F:S-adenosylmethionine-dependent methyltransferase activity"/>
    <property type="evidence" value="ECO:0007669"/>
    <property type="project" value="InterPro"/>
</dbReference>
<dbReference type="GO" id="GO:0032259">
    <property type="term" value="P:methylation"/>
    <property type="evidence" value="ECO:0007669"/>
    <property type="project" value="UniProtKB-KW"/>
</dbReference>
<dbReference type="OrthoDB" id="9795634at2"/>
<evidence type="ECO:0000313" key="3">
    <source>
        <dbReference type="Proteomes" id="UP000242818"/>
    </source>
</evidence>